<sequence length="408" mass="45066">MMDDPNSPLMMNPFVDIHVHPQPKAHPIDVDRIQTICVKNPVRGRGLVVRDLTRATDPALFQFFSILVERGGEIDLDSHSPVVAALVDIGFLVRDEEIVDWPRFEVPLDDVPAKLARDDAWVVADTFLFQPEFGLHPHVRWPADYDEQEGRLHGFASGPAFWVGVPSALVSPFWVDPAAAAILAELVPGRAPPPLPPLLARSLASAGALVSRDRSPADPLESFAQHRAAFASERHTIVRDLLSAPELRALRRYYAAVLQAGLLARGDRQNASRFSSYNDTIARFVHARLTGIMSAVVGQPVQPSFSYFFSYVDGAELLPHKDRPQAELSISLQLDYHPEPAAETGWPLSFSFDRAGGQPPAHADLRIGDAVFYHGRELTHYRRALPAGHQSSHIVLEYVPLGFHGLLV</sequence>
<protein>
    <recommendedName>
        <fullName evidence="3">Fe2OG dioxygenase domain-containing protein</fullName>
    </recommendedName>
</protein>
<reference evidence="1" key="1">
    <citation type="submission" date="2021-12" db="EMBL/GenBank/DDBJ databases">
        <title>Discovery of the Pendulisporaceae a myxobacterial family with distinct sporulation behavior and unique specialized metabolism.</title>
        <authorList>
            <person name="Garcia R."/>
            <person name="Popoff A."/>
            <person name="Bader C.D."/>
            <person name="Loehr J."/>
            <person name="Walesch S."/>
            <person name="Walt C."/>
            <person name="Boldt J."/>
            <person name="Bunk B."/>
            <person name="Haeckl F.J.F.P.J."/>
            <person name="Gunesch A.P."/>
            <person name="Birkelbach J."/>
            <person name="Nuebel U."/>
            <person name="Pietschmann T."/>
            <person name="Bach T."/>
            <person name="Mueller R."/>
        </authorList>
    </citation>
    <scope>NUCLEOTIDE SEQUENCE</scope>
    <source>
        <strain evidence="1">MSr11367</strain>
    </source>
</reference>
<evidence type="ECO:0008006" key="3">
    <source>
        <dbReference type="Google" id="ProtNLM"/>
    </source>
</evidence>
<organism evidence="1 2">
    <name type="scientific">Pendulispora rubella</name>
    <dbReference type="NCBI Taxonomy" id="2741070"/>
    <lineage>
        <taxon>Bacteria</taxon>
        <taxon>Pseudomonadati</taxon>
        <taxon>Myxococcota</taxon>
        <taxon>Myxococcia</taxon>
        <taxon>Myxococcales</taxon>
        <taxon>Sorangiineae</taxon>
        <taxon>Pendulisporaceae</taxon>
        <taxon>Pendulispora</taxon>
    </lineage>
</organism>
<dbReference type="RefSeq" id="WP_394832623.1">
    <property type="nucleotide sequence ID" value="NZ_CP089929.1"/>
</dbReference>
<gene>
    <name evidence="1" type="ORF">LVJ94_39580</name>
</gene>
<keyword evidence="2" id="KW-1185">Reference proteome</keyword>
<evidence type="ECO:0000313" key="1">
    <source>
        <dbReference type="EMBL" id="WXB02997.1"/>
    </source>
</evidence>
<accession>A0ABZ2L2Y3</accession>
<proteinExistence type="predicted"/>
<dbReference type="Proteomes" id="UP001374803">
    <property type="component" value="Chromosome"/>
</dbReference>
<dbReference type="EMBL" id="CP089983">
    <property type="protein sequence ID" value="WXB02997.1"/>
    <property type="molecule type" value="Genomic_DNA"/>
</dbReference>
<evidence type="ECO:0000313" key="2">
    <source>
        <dbReference type="Proteomes" id="UP001374803"/>
    </source>
</evidence>
<name>A0ABZ2L2Y3_9BACT</name>